<evidence type="ECO:0000259" key="3">
    <source>
        <dbReference type="Pfam" id="PF03703"/>
    </source>
</evidence>
<feature type="transmembrane region" description="Helical" evidence="2">
    <location>
        <begin position="110"/>
        <end position="126"/>
    </location>
</feature>
<keyword evidence="5" id="KW-1185">Reference proteome</keyword>
<feature type="domain" description="YdbS-like PH" evidence="3">
    <location>
        <begin position="132"/>
        <end position="201"/>
    </location>
</feature>
<keyword evidence="2" id="KW-0472">Membrane</keyword>
<reference evidence="4 5" key="1">
    <citation type="submission" date="2020-03" db="EMBL/GenBank/DDBJ databases">
        <title>Draft genome of Streptomyces sp. ventii, isolated from the Axial Seamount in the Pacific Ocean, and resequencing of the two type strains Streptomyces lonarensis strain NCL 716 and Streptomyces bohaiensis strain 11A07.</title>
        <authorList>
            <person name="Loughran R.M."/>
            <person name="Pfannmuller K.M."/>
            <person name="Wasson B.J."/>
            <person name="Deadmond M.C."/>
            <person name="Paddock B.E."/>
            <person name="Koyack M.J."/>
            <person name="Gallegos D.A."/>
            <person name="Mitchell E.A."/>
            <person name="Ushijima B."/>
            <person name="Saw J.H."/>
            <person name="Mcphail K.L."/>
            <person name="Videau P."/>
        </authorList>
    </citation>
    <scope>NUCLEOTIDE SEQUENCE [LARGE SCALE GENOMIC DNA]</scope>
    <source>
        <strain evidence="5">5675061</strain>
    </source>
</reference>
<comment type="caution">
    <text evidence="4">The sequence shown here is derived from an EMBL/GenBank/DDBJ whole genome shotgun (WGS) entry which is preliminary data.</text>
</comment>
<sequence length="584" mass="61490">MTADGTAPPPPRDGTAASAHGAAPEADHAGPPPPADDAGTGTGSGPPPAVTGAPRDDAPETADAPPPDDRTPWHRLDGRMIGADALRVLLSMAPAAVALLVVGVDPDAGVVWPLAILAAWGTFKAARNTIRWITTRYRLTDAYLERRTGLFVRTHRSIRRERVRSVDGEARLLQRLFGLRRVKVGAGQMNTAMESALVLDAVSRGAARDLHARLLGGQGAPTAAAEAADGAMDGAAADGTASPSEALLLSRLRPWWVLYNCFSVWGVLTALGLAWGAWVTLGMFGFDSYAWLRGLADWGSIGVPGTVAAAVLATWAVGVAGLAVNFATTYAHFRLERTTGEHGDVLRTTQGLFRTQEINRDENRLRGATLSEPLLWRWLRVADPLIITTGLSMWSAASSVLPRCPRGHAQRVLARILRTAGDDDPLRAPLRRHPAGALRRRLVWAAAVAAGSTAVLAWIAATTAMPHPVWWISGPVLLLVGSGLAVAGYRSLGHTFAGPYVVVRSGAVTRATSVLRTGAVSGVRVRQSLFQRRLGLATVTVSTAAGFGGYEAVDLAAPHAAEFADRALSGGLAAFREPAAAPER</sequence>
<feature type="compositionally biased region" description="Low complexity" evidence="1">
    <location>
        <begin position="13"/>
        <end position="24"/>
    </location>
</feature>
<protein>
    <submittedName>
        <fullName evidence="4">PH domain-containing protein</fullName>
    </submittedName>
</protein>
<dbReference type="Proteomes" id="UP000746503">
    <property type="component" value="Unassembled WGS sequence"/>
</dbReference>
<evidence type="ECO:0000313" key="5">
    <source>
        <dbReference type="Proteomes" id="UP000746503"/>
    </source>
</evidence>
<feature type="region of interest" description="Disordered" evidence="1">
    <location>
        <begin position="1"/>
        <end position="75"/>
    </location>
</feature>
<dbReference type="RefSeq" id="WP_167933744.1">
    <property type="nucleotide sequence ID" value="NZ_JAAVJB010000094.1"/>
</dbReference>
<feature type="transmembrane region" description="Helical" evidence="2">
    <location>
        <begin position="301"/>
        <end position="327"/>
    </location>
</feature>
<feature type="transmembrane region" description="Helical" evidence="2">
    <location>
        <begin position="442"/>
        <end position="463"/>
    </location>
</feature>
<keyword evidence="2" id="KW-1133">Transmembrane helix</keyword>
<name>A0ABX1ASF3_9ACTN</name>
<feature type="transmembrane region" description="Helical" evidence="2">
    <location>
        <begin position="85"/>
        <end position="104"/>
    </location>
</feature>
<evidence type="ECO:0000313" key="4">
    <source>
        <dbReference type="EMBL" id="NJP67212.1"/>
    </source>
</evidence>
<evidence type="ECO:0000256" key="2">
    <source>
        <dbReference type="SAM" id="Phobius"/>
    </source>
</evidence>
<evidence type="ECO:0000256" key="1">
    <source>
        <dbReference type="SAM" id="MobiDB-lite"/>
    </source>
</evidence>
<keyword evidence="2" id="KW-0812">Transmembrane</keyword>
<organism evidence="4 5">
    <name type="scientific">Streptomyces spiramenti</name>
    <dbReference type="NCBI Taxonomy" id="2720606"/>
    <lineage>
        <taxon>Bacteria</taxon>
        <taxon>Bacillati</taxon>
        <taxon>Actinomycetota</taxon>
        <taxon>Actinomycetes</taxon>
        <taxon>Kitasatosporales</taxon>
        <taxon>Streptomycetaceae</taxon>
        <taxon>Streptomyces</taxon>
    </lineage>
</organism>
<dbReference type="Pfam" id="PF03703">
    <property type="entry name" value="bPH_2"/>
    <property type="match status" value="2"/>
</dbReference>
<dbReference type="EMBL" id="JAAVJB010000094">
    <property type="protein sequence ID" value="NJP67212.1"/>
    <property type="molecule type" value="Genomic_DNA"/>
</dbReference>
<feature type="transmembrane region" description="Helical" evidence="2">
    <location>
        <begin position="257"/>
        <end position="281"/>
    </location>
</feature>
<gene>
    <name evidence="4" type="ORF">HCJ92_13110</name>
</gene>
<dbReference type="PANTHER" id="PTHR34473:SF2">
    <property type="entry name" value="UPF0699 TRANSMEMBRANE PROTEIN YDBT"/>
    <property type="match status" value="1"/>
</dbReference>
<proteinExistence type="predicted"/>
<dbReference type="PANTHER" id="PTHR34473">
    <property type="entry name" value="UPF0699 TRANSMEMBRANE PROTEIN YDBS"/>
    <property type="match status" value="1"/>
</dbReference>
<dbReference type="InterPro" id="IPR005182">
    <property type="entry name" value="YdbS-like_PH"/>
</dbReference>
<feature type="domain" description="YdbS-like PH" evidence="3">
    <location>
        <begin position="489"/>
        <end position="565"/>
    </location>
</feature>
<accession>A0ABX1ASF3</accession>
<feature type="transmembrane region" description="Helical" evidence="2">
    <location>
        <begin position="469"/>
        <end position="489"/>
    </location>
</feature>